<dbReference type="RefSeq" id="WP_130964631.1">
    <property type="nucleotide sequence ID" value="NZ_SIRT01000009.1"/>
</dbReference>
<evidence type="ECO:0000313" key="2">
    <source>
        <dbReference type="EMBL" id="TBN02677.1"/>
    </source>
</evidence>
<reference evidence="2 3" key="1">
    <citation type="submission" date="2019-02" db="EMBL/GenBank/DDBJ databases">
        <title>Hyunsoonleella sp., isolated from marine sediment.</title>
        <authorList>
            <person name="Liu B.-T."/>
        </authorList>
    </citation>
    <scope>NUCLEOTIDE SEQUENCE [LARGE SCALE GENOMIC DNA]</scope>
    <source>
        <strain evidence="2 3">T58</strain>
    </source>
</reference>
<dbReference type="EMBL" id="SIRT01000009">
    <property type="protein sequence ID" value="TBN02677.1"/>
    <property type="molecule type" value="Genomic_DNA"/>
</dbReference>
<accession>A0A4Q9FIJ6</accession>
<dbReference type="InterPro" id="IPR002931">
    <property type="entry name" value="Transglutaminase-like"/>
</dbReference>
<dbReference type="Gene3D" id="3.10.620.30">
    <property type="match status" value="1"/>
</dbReference>
<dbReference type="Gene3D" id="2.60.120.1130">
    <property type="match status" value="1"/>
</dbReference>
<evidence type="ECO:0000259" key="1">
    <source>
        <dbReference type="Pfam" id="PF01841"/>
    </source>
</evidence>
<dbReference type="Pfam" id="PF01841">
    <property type="entry name" value="Transglut_core"/>
    <property type="match status" value="1"/>
</dbReference>
<dbReference type="Proteomes" id="UP000291142">
    <property type="component" value="Unassembled WGS sequence"/>
</dbReference>
<dbReference type="SUPFAM" id="SSF54001">
    <property type="entry name" value="Cysteine proteinases"/>
    <property type="match status" value="1"/>
</dbReference>
<gene>
    <name evidence="2" type="ORF">EYD45_11140</name>
</gene>
<comment type="caution">
    <text evidence="2">The sequence shown here is derived from an EMBL/GenBank/DDBJ whole genome shotgun (WGS) entry which is preliminary data.</text>
</comment>
<sequence length="668" mass="76514">MRINSFIVFVLAGFMLSAQNYDFGKVSRAELEEKFYPTDSSASAAYLYKNRSTYFTYQQNDGFVLVTKIHERIKVYNKEGFTYANKSIPLYKTSRDREVVQGLKGYTYNLVEGKVEESKLKKDGIFKTEMSKFYNQTKFTLPNIKEGSVIEYKYEIQSPFYTNVDVFEFQHDIPIKKLEAKFSAPEYFVFQASSRGFLSVIPKEDKENDKIIFNNKTRNNGRYTTSTTYSTDEVSFYNNISTFDLSDVPALKEEPHVNNIRNYRSAMKYELSYTSFPNSPIKHYATTWEDVVKTIYENPSFGNELDKSGYFESDIDALLSGVSDPMEKAARIFNYVKSNVKWNGYYSKYSSSGLRKAYREHTGNVADINLMLTAMLRYVGLDANPVLVSTRKNGVPLFPTREGYDYVICGIEAPNDIILLDATSKYSAPNVLPFRTLNWQGRIIRKTGSSALIDLYPKQISKNTISLFLKLDDAGSLEGKMRSTKTGHKARNYRNKYNGTDEEQFIADLENKFDGMEIEEFAVSNSKDLGKPVVESCEFSIESQADIIDDKIYFSPLFFFKMNENPFKLEKREFPIDFGYPSDDIYRFNIILPEGYTVVSAPKSKKLQLPDNLGSFVYQVKVNGGMIQLVIDSKINVPIVSPIYYDALKSYFSGLIEAENEQIVLTKA</sequence>
<protein>
    <submittedName>
        <fullName evidence="2">DUF3857 domain-containing protein</fullName>
    </submittedName>
</protein>
<keyword evidence="3" id="KW-1185">Reference proteome</keyword>
<dbReference type="Gene3D" id="2.60.40.3140">
    <property type="match status" value="1"/>
</dbReference>
<name>A0A4Q9FIJ6_9FLAO</name>
<dbReference type="OrthoDB" id="98874at2"/>
<evidence type="ECO:0000313" key="3">
    <source>
        <dbReference type="Proteomes" id="UP000291142"/>
    </source>
</evidence>
<proteinExistence type="predicted"/>
<dbReference type="AlphaFoldDB" id="A0A4Q9FIJ6"/>
<feature type="domain" description="Transglutaminase-like" evidence="1">
    <location>
        <begin position="319"/>
        <end position="392"/>
    </location>
</feature>
<organism evidence="2 3">
    <name type="scientific">Hyunsoonleella flava</name>
    <dbReference type="NCBI Taxonomy" id="2527939"/>
    <lineage>
        <taxon>Bacteria</taxon>
        <taxon>Pseudomonadati</taxon>
        <taxon>Bacteroidota</taxon>
        <taxon>Flavobacteriia</taxon>
        <taxon>Flavobacteriales</taxon>
        <taxon>Flavobacteriaceae</taxon>
    </lineage>
</organism>
<dbReference type="InterPro" id="IPR038765">
    <property type="entry name" value="Papain-like_cys_pep_sf"/>
</dbReference>